<name>A0A4P7B358_ACIHA</name>
<proteinExistence type="predicted"/>
<dbReference type="PANTHER" id="PTHR43610">
    <property type="entry name" value="BLL6696 PROTEIN"/>
    <property type="match status" value="1"/>
</dbReference>
<dbReference type="RefSeq" id="WP_134251538.1">
    <property type="nucleotide sequence ID" value="NZ_CP038009.1"/>
</dbReference>
<dbReference type="SUPFAM" id="SSF55729">
    <property type="entry name" value="Acyl-CoA N-acyltransferases (Nat)"/>
    <property type="match status" value="1"/>
</dbReference>
<sequence>MQFKYLNAKTIHLKLVEENDAEFICSLRANPDLNKHLSQSTAIVEEQKTWIKNYKEREKEGHEYYFIIYRNDNNKKIGTIRLYDFKDNPKSFCWGSWILNADKTRYAAIESALLIYKIAFEELKFEQSHFDVRKENIGVHKFHIRLGATHINGNELDNFYIYPAAKYFEILPEYQSFLG</sequence>
<reference evidence="2 3" key="1">
    <citation type="submission" date="2019-03" db="EMBL/GenBank/DDBJ databases">
        <title>Complete genome sequence of two outbreak-associated Acinetobacter haemolyticus strains.</title>
        <authorList>
            <person name="Bai L."/>
            <person name="Zhang S.-C."/>
            <person name="Deng Y."/>
            <person name="Song C.-C."/>
            <person name="Kang G.-B."/>
            <person name="Dong Y."/>
            <person name="Wang Y."/>
            <person name="Gao F."/>
            <person name="Huang H."/>
        </authorList>
    </citation>
    <scope>NUCLEOTIDE SEQUENCE [LARGE SCALE GENOMIC DNA]</scope>
    <source>
        <strain evidence="2 3">TJR01</strain>
    </source>
</reference>
<gene>
    <name evidence="2" type="ORF">AHTJR_02915</name>
</gene>
<dbReference type="PANTHER" id="PTHR43610:SF1">
    <property type="entry name" value="N-ACETYLTRANSFERASE DOMAIN-CONTAINING PROTEIN"/>
    <property type="match status" value="1"/>
</dbReference>
<evidence type="ECO:0000259" key="1">
    <source>
        <dbReference type="Pfam" id="PF13302"/>
    </source>
</evidence>
<dbReference type="Proteomes" id="UP000294395">
    <property type="component" value="Chromosome"/>
</dbReference>
<dbReference type="Pfam" id="PF13302">
    <property type="entry name" value="Acetyltransf_3"/>
    <property type="match status" value="1"/>
</dbReference>
<accession>A0A4P7B358</accession>
<dbReference type="AlphaFoldDB" id="A0A4P7B358"/>
<feature type="domain" description="N-acetyltransferase" evidence="1">
    <location>
        <begin position="13"/>
        <end position="148"/>
    </location>
</feature>
<organism evidence="2 3">
    <name type="scientific">Acinetobacter haemolyticus</name>
    <dbReference type="NCBI Taxonomy" id="29430"/>
    <lineage>
        <taxon>Bacteria</taxon>
        <taxon>Pseudomonadati</taxon>
        <taxon>Pseudomonadota</taxon>
        <taxon>Gammaproteobacteria</taxon>
        <taxon>Moraxellales</taxon>
        <taxon>Moraxellaceae</taxon>
        <taxon>Acinetobacter</taxon>
    </lineage>
</organism>
<dbReference type="InterPro" id="IPR000182">
    <property type="entry name" value="GNAT_dom"/>
</dbReference>
<dbReference type="Gene3D" id="3.40.630.30">
    <property type="match status" value="1"/>
</dbReference>
<keyword evidence="2" id="KW-0808">Transferase</keyword>
<dbReference type="GO" id="GO:0016747">
    <property type="term" value="F:acyltransferase activity, transferring groups other than amino-acyl groups"/>
    <property type="evidence" value="ECO:0007669"/>
    <property type="project" value="InterPro"/>
</dbReference>
<protein>
    <submittedName>
        <fullName evidence="2">N-acetyltransferase</fullName>
    </submittedName>
</protein>
<evidence type="ECO:0000313" key="2">
    <source>
        <dbReference type="EMBL" id="QBQ15293.1"/>
    </source>
</evidence>
<dbReference type="EMBL" id="CP038009">
    <property type="protein sequence ID" value="QBQ15293.1"/>
    <property type="molecule type" value="Genomic_DNA"/>
</dbReference>
<evidence type="ECO:0000313" key="3">
    <source>
        <dbReference type="Proteomes" id="UP000294395"/>
    </source>
</evidence>
<dbReference type="InterPro" id="IPR016181">
    <property type="entry name" value="Acyl_CoA_acyltransferase"/>
</dbReference>